<dbReference type="EMBL" id="BAAAPO010000006">
    <property type="protein sequence ID" value="GAA1782017.1"/>
    <property type="molecule type" value="Genomic_DNA"/>
</dbReference>
<keyword evidence="2" id="KW-1185">Reference proteome</keyword>
<sequence>MTSRSIRSAAASALDAALDRTVVPGFSRIGPAVRSRLSTWPADPEPATLIGRQVLVTGASSGIGTAVAEQLAALGATVHLLVRDRAKGQAVADRLPHDARVWTADLADLESVRAAATALRDSGIELHGIVHNAGVLPAKRTESAQGHELTMAVHVLGPVLLTDLLADRLAPDSRIVFVTSGGMYTQPLPVDDPEYQSEKFSGATAYARSKRTQVDLLDHFVRRWPAAHVYAMHPGWVTTPGVTESLPGFDKVMGPLLRQPDDGADTITWLLATMPAPPGGGLWHDRHERSTNFLPTTRSTPADRDRLWTWVLENSGLTMNSTDSRNPS</sequence>
<comment type="caution">
    <text evidence="1">The sequence shown here is derived from an EMBL/GenBank/DDBJ whole genome shotgun (WGS) entry which is preliminary data.</text>
</comment>
<protein>
    <recommendedName>
        <fullName evidence="3">Dehydrogenase</fullName>
    </recommendedName>
</protein>
<accession>A0ABP4XJY6</accession>
<gene>
    <name evidence="1" type="ORF">GCM10009811_04370</name>
</gene>
<evidence type="ECO:0000313" key="2">
    <source>
        <dbReference type="Proteomes" id="UP001499938"/>
    </source>
</evidence>
<evidence type="ECO:0008006" key="3">
    <source>
        <dbReference type="Google" id="ProtNLM"/>
    </source>
</evidence>
<dbReference type="PANTHER" id="PTHR44656">
    <property type="entry name" value="DEHYDROGENASE/REDUCTASE SDR FAMILY MEMBER 12"/>
    <property type="match status" value="1"/>
</dbReference>
<dbReference type="Gene3D" id="3.40.50.720">
    <property type="entry name" value="NAD(P)-binding Rossmann-like Domain"/>
    <property type="match status" value="1"/>
</dbReference>
<evidence type="ECO:0000313" key="1">
    <source>
        <dbReference type="EMBL" id="GAA1782017.1"/>
    </source>
</evidence>
<name>A0ABP4XJY6_9MICO</name>
<dbReference type="Proteomes" id="UP001499938">
    <property type="component" value="Unassembled WGS sequence"/>
</dbReference>
<dbReference type="RefSeq" id="WP_344080605.1">
    <property type="nucleotide sequence ID" value="NZ_BAAAPO010000006.1"/>
</dbReference>
<proteinExistence type="predicted"/>
<dbReference type="SUPFAM" id="SSF51735">
    <property type="entry name" value="NAD(P)-binding Rossmann-fold domains"/>
    <property type="match status" value="1"/>
</dbReference>
<dbReference type="InterPro" id="IPR002347">
    <property type="entry name" value="SDR_fam"/>
</dbReference>
<dbReference type="Pfam" id="PF00106">
    <property type="entry name" value="adh_short"/>
    <property type="match status" value="1"/>
</dbReference>
<dbReference type="PRINTS" id="PR00081">
    <property type="entry name" value="GDHRDH"/>
</dbReference>
<organism evidence="1 2">
    <name type="scientific">Nostocoides veronense</name>
    <dbReference type="NCBI Taxonomy" id="330836"/>
    <lineage>
        <taxon>Bacteria</taxon>
        <taxon>Bacillati</taxon>
        <taxon>Actinomycetota</taxon>
        <taxon>Actinomycetes</taxon>
        <taxon>Micrococcales</taxon>
        <taxon>Intrasporangiaceae</taxon>
        <taxon>Nostocoides</taxon>
    </lineage>
</organism>
<dbReference type="PANTHER" id="PTHR44656:SF7">
    <property type="entry name" value="DEHYDROGENASE_REDUCTASE SDR FAMILY MEMBER 12"/>
    <property type="match status" value="1"/>
</dbReference>
<reference evidence="2" key="1">
    <citation type="journal article" date="2019" name="Int. J. Syst. Evol. Microbiol.">
        <title>The Global Catalogue of Microorganisms (GCM) 10K type strain sequencing project: providing services to taxonomists for standard genome sequencing and annotation.</title>
        <authorList>
            <consortium name="The Broad Institute Genomics Platform"/>
            <consortium name="The Broad Institute Genome Sequencing Center for Infectious Disease"/>
            <person name="Wu L."/>
            <person name="Ma J."/>
        </authorList>
    </citation>
    <scope>NUCLEOTIDE SEQUENCE [LARGE SCALE GENOMIC DNA]</scope>
    <source>
        <strain evidence="2">JCM 15592</strain>
    </source>
</reference>
<dbReference type="InterPro" id="IPR036291">
    <property type="entry name" value="NAD(P)-bd_dom_sf"/>
</dbReference>
<dbReference type="InterPro" id="IPR052992">
    <property type="entry name" value="SDR_member_12"/>
</dbReference>